<dbReference type="InterPro" id="IPR021765">
    <property type="entry name" value="UstYa-like"/>
</dbReference>
<keyword evidence="2" id="KW-1133">Transmembrane helix</keyword>
<dbReference type="Pfam" id="PF11807">
    <property type="entry name" value="UstYa"/>
    <property type="match status" value="1"/>
</dbReference>
<organism evidence="3 4">
    <name type="scientific">Aulographum hederae CBS 113979</name>
    <dbReference type="NCBI Taxonomy" id="1176131"/>
    <lineage>
        <taxon>Eukaryota</taxon>
        <taxon>Fungi</taxon>
        <taxon>Dikarya</taxon>
        <taxon>Ascomycota</taxon>
        <taxon>Pezizomycotina</taxon>
        <taxon>Dothideomycetes</taxon>
        <taxon>Pleosporomycetidae</taxon>
        <taxon>Aulographales</taxon>
        <taxon>Aulographaceae</taxon>
    </lineage>
</organism>
<evidence type="ECO:0008006" key="5">
    <source>
        <dbReference type="Google" id="ProtNLM"/>
    </source>
</evidence>
<evidence type="ECO:0000256" key="1">
    <source>
        <dbReference type="ARBA" id="ARBA00035112"/>
    </source>
</evidence>
<dbReference type="PANTHER" id="PTHR33365:SF7">
    <property type="entry name" value="TAT PATHWAY SIGNAL SEQUENCE"/>
    <property type="match status" value="1"/>
</dbReference>
<accession>A0A6G1H0X0</accession>
<proteinExistence type="inferred from homology"/>
<keyword evidence="2" id="KW-0472">Membrane</keyword>
<reference evidence="3" key="1">
    <citation type="journal article" date="2020" name="Stud. Mycol.">
        <title>101 Dothideomycetes genomes: a test case for predicting lifestyles and emergence of pathogens.</title>
        <authorList>
            <person name="Haridas S."/>
            <person name="Albert R."/>
            <person name="Binder M."/>
            <person name="Bloem J."/>
            <person name="Labutti K."/>
            <person name="Salamov A."/>
            <person name="Andreopoulos B."/>
            <person name="Baker S."/>
            <person name="Barry K."/>
            <person name="Bills G."/>
            <person name="Bluhm B."/>
            <person name="Cannon C."/>
            <person name="Castanera R."/>
            <person name="Culley D."/>
            <person name="Daum C."/>
            <person name="Ezra D."/>
            <person name="Gonzalez J."/>
            <person name="Henrissat B."/>
            <person name="Kuo A."/>
            <person name="Liang C."/>
            <person name="Lipzen A."/>
            <person name="Lutzoni F."/>
            <person name="Magnuson J."/>
            <person name="Mondo S."/>
            <person name="Nolan M."/>
            <person name="Ohm R."/>
            <person name="Pangilinan J."/>
            <person name="Park H.-J."/>
            <person name="Ramirez L."/>
            <person name="Alfaro M."/>
            <person name="Sun H."/>
            <person name="Tritt A."/>
            <person name="Yoshinaga Y."/>
            <person name="Zwiers L.-H."/>
            <person name="Turgeon B."/>
            <person name="Goodwin S."/>
            <person name="Spatafora J."/>
            <person name="Crous P."/>
            <person name="Grigoriev I."/>
        </authorList>
    </citation>
    <scope>NUCLEOTIDE SEQUENCE</scope>
    <source>
        <strain evidence="3">CBS 113979</strain>
    </source>
</reference>
<dbReference type="PANTHER" id="PTHR33365">
    <property type="entry name" value="YALI0B05434P"/>
    <property type="match status" value="1"/>
</dbReference>
<dbReference type="Proteomes" id="UP000800041">
    <property type="component" value="Unassembled WGS sequence"/>
</dbReference>
<dbReference type="AlphaFoldDB" id="A0A6G1H0X0"/>
<dbReference type="GO" id="GO:0043386">
    <property type="term" value="P:mycotoxin biosynthetic process"/>
    <property type="evidence" value="ECO:0007669"/>
    <property type="project" value="InterPro"/>
</dbReference>
<dbReference type="EMBL" id="ML977155">
    <property type="protein sequence ID" value="KAF1986873.1"/>
    <property type="molecule type" value="Genomic_DNA"/>
</dbReference>
<evidence type="ECO:0000256" key="2">
    <source>
        <dbReference type="SAM" id="Phobius"/>
    </source>
</evidence>
<keyword evidence="4" id="KW-1185">Reference proteome</keyword>
<evidence type="ECO:0000313" key="4">
    <source>
        <dbReference type="Proteomes" id="UP000800041"/>
    </source>
</evidence>
<gene>
    <name evidence="3" type="ORF">K402DRAFT_463381</name>
</gene>
<dbReference type="OrthoDB" id="3687641at2759"/>
<keyword evidence="2" id="KW-0812">Transmembrane</keyword>
<name>A0A6G1H0X0_9PEZI</name>
<feature type="transmembrane region" description="Helical" evidence="2">
    <location>
        <begin position="69"/>
        <end position="95"/>
    </location>
</feature>
<evidence type="ECO:0000313" key="3">
    <source>
        <dbReference type="EMBL" id="KAF1986873.1"/>
    </source>
</evidence>
<protein>
    <recommendedName>
        <fullName evidence="5">Tat pathway signal sequence</fullName>
    </recommendedName>
</protein>
<comment type="similarity">
    <text evidence="1">Belongs to the ustYa family.</text>
</comment>
<sequence>MPPSTRNTSPDSSSFYRDISMAYSPPGTPLLKPHALPFALASPLLKSEVQSNPQMQWNQQPNERRRSCLYQWATSLHIILIFTYTFMFGSALLLVQSKAKCDCVGNKLVSSPADSFIEYTQGIYTDNHRTPRPFFGPPDEELDLAWHNLLRNNDFRISRSELAGLGDVMLEEGVQIPGDRDGYISTMYAFHELHCIKKLHQSIYPEYYFPNFTEQQHRFRRHHDEHCLDLLRQSAQCHGDPTLIPFRWGHSQPIPLTNLNAPHKCVNWDKLQDWAEERRVDPLKKGWLVHPTLGLPSFPNGLGDPTGVVEDD</sequence>